<dbReference type="PANTHER" id="PTHR32176">
    <property type="entry name" value="XYLOSE ISOMERASE"/>
    <property type="match status" value="1"/>
</dbReference>
<keyword evidence="2" id="KW-1185">Reference proteome</keyword>
<dbReference type="Gene3D" id="3.40.1090.10">
    <property type="entry name" value="Cytosolic phospholipase A2 catalytic domain"/>
    <property type="match status" value="1"/>
</dbReference>
<sequence length="136" mass="15040">MDYGRYLVISLGTGTRKDEEKYTSEKAAKWNILSWLIKGASTPLIDVFTQASADMVDYHISVAFQALRSEANYLRIQDDSLTGTLASIDVATKENMNNLVKVGDALLKKPVTRMNLQTGQAEPIENGGTNEEALKR</sequence>
<evidence type="ECO:0008006" key="3">
    <source>
        <dbReference type="Google" id="ProtNLM"/>
    </source>
</evidence>
<dbReference type="InterPro" id="IPR016035">
    <property type="entry name" value="Acyl_Trfase/lysoPLipase"/>
</dbReference>
<evidence type="ECO:0000313" key="1">
    <source>
        <dbReference type="EMBL" id="MCL7028302.1"/>
    </source>
</evidence>
<dbReference type="GO" id="GO:0047372">
    <property type="term" value="F:monoacylglycerol lipase activity"/>
    <property type="evidence" value="ECO:0007669"/>
    <property type="project" value="TreeGrafter"/>
</dbReference>
<accession>A0AA41S1F1</accession>
<name>A0AA41S1F1_PAPNU</name>
<protein>
    <recommendedName>
        <fullName evidence="3">Patatin</fullName>
    </recommendedName>
</protein>
<dbReference type="Proteomes" id="UP001177140">
    <property type="component" value="Unassembled WGS sequence"/>
</dbReference>
<proteinExistence type="predicted"/>
<organism evidence="1 2">
    <name type="scientific">Papaver nudicaule</name>
    <name type="common">Iceland poppy</name>
    <dbReference type="NCBI Taxonomy" id="74823"/>
    <lineage>
        <taxon>Eukaryota</taxon>
        <taxon>Viridiplantae</taxon>
        <taxon>Streptophyta</taxon>
        <taxon>Embryophyta</taxon>
        <taxon>Tracheophyta</taxon>
        <taxon>Spermatophyta</taxon>
        <taxon>Magnoliopsida</taxon>
        <taxon>Ranunculales</taxon>
        <taxon>Papaveraceae</taxon>
        <taxon>Papaveroideae</taxon>
        <taxon>Papaver</taxon>
    </lineage>
</organism>
<comment type="caution">
    <text evidence="1">The sequence shown here is derived from an EMBL/GenBank/DDBJ whole genome shotgun (WGS) entry which is preliminary data.</text>
</comment>
<dbReference type="GO" id="GO:0004620">
    <property type="term" value="F:phospholipase activity"/>
    <property type="evidence" value="ECO:0007669"/>
    <property type="project" value="TreeGrafter"/>
</dbReference>
<dbReference type="PANTHER" id="PTHR32176:SF109">
    <property type="entry name" value="PATATIN-LIKE PROTEIN 2"/>
    <property type="match status" value="1"/>
</dbReference>
<dbReference type="AlphaFoldDB" id="A0AA41S1F1"/>
<dbReference type="EMBL" id="JAJJMA010077891">
    <property type="protein sequence ID" value="MCL7028302.1"/>
    <property type="molecule type" value="Genomic_DNA"/>
</dbReference>
<gene>
    <name evidence="1" type="ORF">MKW94_028830</name>
</gene>
<dbReference type="SUPFAM" id="SSF52151">
    <property type="entry name" value="FabD/lysophospholipase-like"/>
    <property type="match status" value="1"/>
</dbReference>
<reference evidence="1" key="1">
    <citation type="submission" date="2022-03" db="EMBL/GenBank/DDBJ databases">
        <title>A functionally conserved STORR gene fusion in Papaver species that diverged 16.8 million years ago.</title>
        <authorList>
            <person name="Catania T."/>
        </authorList>
    </citation>
    <scope>NUCLEOTIDE SEQUENCE</scope>
    <source>
        <strain evidence="1">S-191538</strain>
    </source>
</reference>
<evidence type="ECO:0000313" key="2">
    <source>
        <dbReference type="Proteomes" id="UP001177140"/>
    </source>
</evidence>